<dbReference type="InterPro" id="IPR035938">
    <property type="entry name" value="Hemerythrin-like_sf"/>
</dbReference>
<gene>
    <name evidence="6" type="ORF">MAGMO_0547</name>
</gene>
<dbReference type="Pfam" id="PF01814">
    <property type="entry name" value="Hemerythrin"/>
    <property type="match status" value="1"/>
</dbReference>
<dbReference type="InterPro" id="IPR016131">
    <property type="entry name" value="Haemerythrin_Fe_BS"/>
</dbReference>
<keyword evidence="2" id="KW-0813">Transport</keyword>
<accession>A0A1S7LFM2</accession>
<dbReference type="InterPro" id="IPR050669">
    <property type="entry name" value="Hemerythrin"/>
</dbReference>
<keyword evidence="3" id="KW-0479">Metal-binding</keyword>
<comment type="similarity">
    <text evidence="1">Belongs to the hemerythrin family.</text>
</comment>
<dbReference type="PANTHER" id="PTHR37164">
    <property type="entry name" value="BACTERIOHEMERYTHRIN"/>
    <property type="match status" value="1"/>
</dbReference>
<evidence type="ECO:0000259" key="5">
    <source>
        <dbReference type="Pfam" id="PF01814"/>
    </source>
</evidence>
<protein>
    <submittedName>
        <fullName evidence="6">Putative bacteriohemerythrin</fullName>
    </submittedName>
</protein>
<dbReference type="GO" id="GO:0046872">
    <property type="term" value="F:metal ion binding"/>
    <property type="evidence" value="ECO:0007669"/>
    <property type="project" value="UniProtKB-KW"/>
</dbReference>
<dbReference type="Gene3D" id="1.20.120.50">
    <property type="entry name" value="Hemerythrin-like"/>
    <property type="match status" value="1"/>
</dbReference>
<evidence type="ECO:0000256" key="3">
    <source>
        <dbReference type="ARBA" id="ARBA00022723"/>
    </source>
</evidence>
<evidence type="ECO:0000256" key="1">
    <source>
        <dbReference type="ARBA" id="ARBA00010587"/>
    </source>
</evidence>
<dbReference type="InterPro" id="IPR012827">
    <property type="entry name" value="Hemerythrin_metal-bd"/>
</dbReference>
<evidence type="ECO:0000256" key="2">
    <source>
        <dbReference type="ARBA" id="ARBA00022621"/>
    </source>
</evidence>
<dbReference type="EMBL" id="LO017727">
    <property type="protein sequence ID" value="CRH04751.1"/>
    <property type="molecule type" value="Genomic_DNA"/>
</dbReference>
<evidence type="ECO:0000256" key="4">
    <source>
        <dbReference type="ARBA" id="ARBA00023004"/>
    </source>
</evidence>
<proteinExistence type="inferred from homology"/>
<sequence length="147" mass="17310">MKQATSTQQSSATRLLQWYDRYAIGIEDVDEEHKKLLAMINLLLVGLRMEDVNGANMALNELLLYTKYHFEHEEMFLEREGYSKLNSHKKLHENMIKQIIGLKLDFRGGLDEKLYLQTADTLRAWLYDHIQNHDKAYAQELKRLGKL</sequence>
<dbReference type="SUPFAM" id="SSF47188">
    <property type="entry name" value="Hemerythrin-like"/>
    <property type="match status" value="1"/>
</dbReference>
<evidence type="ECO:0000313" key="6">
    <source>
        <dbReference type="EMBL" id="CRH04751.1"/>
    </source>
</evidence>
<keyword evidence="4" id="KW-0408">Iron</keyword>
<name>A0A1S7LFM2_MAGMO</name>
<dbReference type="PANTHER" id="PTHR37164:SF1">
    <property type="entry name" value="BACTERIOHEMERYTHRIN"/>
    <property type="match status" value="1"/>
</dbReference>
<dbReference type="CDD" id="cd12107">
    <property type="entry name" value="Hemerythrin"/>
    <property type="match status" value="1"/>
</dbReference>
<dbReference type="GO" id="GO:0005344">
    <property type="term" value="F:oxygen carrier activity"/>
    <property type="evidence" value="ECO:0007669"/>
    <property type="project" value="UniProtKB-KW"/>
</dbReference>
<dbReference type="AlphaFoldDB" id="A0A1S7LFM2"/>
<keyword evidence="2" id="KW-0561">Oxygen transport</keyword>
<organism evidence="6">
    <name type="scientific">Magnetococcus massalia (strain MO-1)</name>
    <dbReference type="NCBI Taxonomy" id="451514"/>
    <lineage>
        <taxon>Bacteria</taxon>
        <taxon>Pseudomonadati</taxon>
        <taxon>Pseudomonadota</taxon>
        <taxon>Magnetococcia</taxon>
        <taxon>Magnetococcales</taxon>
        <taxon>Magnetococcaceae</taxon>
        <taxon>Magnetococcus</taxon>
    </lineage>
</organism>
<reference evidence="6" key="1">
    <citation type="submission" date="2015-04" db="EMBL/GenBank/DDBJ databases">
        <authorList>
            <person name="Syromyatnikov M.Y."/>
            <person name="Popov V.N."/>
        </authorList>
    </citation>
    <scope>NUCLEOTIDE SEQUENCE</scope>
    <source>
        <strain evidence="6">MO-1</strain>
    </source>
</reference>
<dbReference type="PROSITE" id="PS00550">
    <property type="entry name" value="HEMERYTHRINS"/>
    <property type="match status" value="1"/>
</dbReference>
<dbReference type="NCBIfam" id="NF033749">
    <property type="entry name" value="bact_hemeryth"/>
    <property type="match status" value="1"/>
</dbReference>
<dbReference type="InterPro" id="IPR012312">
    <property type="entry name" value="Hemerythrin-like"/>
</dbReference>
<dbReference type="NCBIfam" id="TIGR02481">
    <property type="entry name" value="hemeryth_dom"/>
    <property type="match status" value="1"/>
</dbReference>
<feature type="domain" description="Hemerythrin-like" evidence="5">
    <location>
        <begin position="25"/>
        <end position="138"/>
    </location>
</feature>